<evidence type="ECO:0000313" key="3">
    <source>
        <dbReference type="Proteomes" id="UP000023152"/>
    </source>
</evidence>
<keyword evidence="1" id="KW-1133">Transmembrane helix</keyword>
<accession>X6NJM8</accession>
<dbReference type="AlphaFoldDB" id="X6NJM8"/>
<dbReference type="EMBL" id="ASPP01008210">
    <property type="protein sequence ID" value="ETO25914.1"/>
    <property type="molecule type" value="Genomic_DNA"/>
</dbReference>
<protein>
    <recommendedName>
        <fullName evidence="4">GH18 domain-containing protein</fullName>
    </recommendedName>
</protein>
<keyword evidence="1" id="KW-0472">Membrane</keyword>
<organism evidence="2 3">
    <name type="scientific">Reticulomyxa filosa</name>
    <dbReference type="NCBI Taxonomy" id="46433"/>
    <lineage>
        <taxon>Eukaryota</taxon>
        <taxon>Sar</taxon>
        <taxon>Rhizaria</taxon>
        <taxon>Retaria</taxon>
        <taxon>Foraminifera</taxon>
        <taxon>Monothalamids</taxon>
        <taxon>Reticulomyxidae</taxon>
        <taxon>Reticulomyxa</taxon>
    </lineage>
</organism>
<dbReference type="SUPFAM" id="SSF51445">
    <property type="entry name" value="(Trans)glycosidases"/>
    <property type="match status" value="1"/>
</dbReference>
<proteinExistence type="predicted"/>
<feature type="transmembrane region" description="Helical" evidence="1">
    <location>
        <begin position="21"/>
        <end position="42"/>
    </location>
</feature>
<keyword evidence="1" id="KW-0812">Transmembrane</keyword>
<gene>
    <name evidence="2" type="ORF">RFI_11221</name>
</gene>
<evidence type="ECO:0008006" key="4">
    <source>
        <dbReference type="Google" id="ProtNLM"/>
    </source>
</evidence>
<sequence>MLNSSHSASNKKKKKKGGQRLSFKIMSVQILILICGLIGIVYCSFPSPLAMVWLCLEPCGYDEAATSSQLEQLSNLTISEQVINAVSFERYGLGPNGTLVIHNYTNVIPQLQWIQQTNEAENNGMFYTFPMLSSYPYPNEFLAWMRELWNSSELTQSFIRSCISEALRYNFSGFNVDFEPNDTSEITNEDASNYVAFLNTFAEQLEIYDLYLTMDYASWSPLWNLTLLSDGLATKTGLNIDMSTYTSSYDEWLYVFNVSVQAFQSNHNLQRLGIGLATWNLTNGQSDLTANAVMERIQVIKLYNVTHIGIWDMPLPDYWLQPLQAFWD</sequence>
<evidence type="ECO:0000256" key="1">
    <source>
        <dbReference type="SAM" id="Phobius"/>
    </source>
</evidence>
<evidence type="ECO:0000313" key="2">
    <source>
        <dbReference type="EMBL" id="ETO25914.1"/>
    </source>
</evidence>
<keyword evidence="3" id="KW-1185">Reference proteome</keyword>
<dbReference type="InterPro" id="IPR017853">
    <property type="entry name" value="GH"/>
</dbReference>
<name>X6NJM8_RETFI</name>
<dbReference type="OrthoDB" id="15244at2759"/>
<dbReference type="Gene3D" id="3.20.20.80">
    <property type="entry name" value="Glycosidases"/>
    <property type="match status" value="1"/>
</dbReference>
<reference evidence="2 3" key="1">
    <citation type="journal article" date="2013" name="Curr. Biol.">
        <title>The Genome of the Foraminiferan Reticulomyxa filosa.</title>
        <authorList>
            <person name="Glockner G."/>
            <person name="Hulsmann N."/>
            <person name="Schleicher M."/>
            <person name="Noegel A.A."/>
            <person name="Eichinger L."/>
            <person name="Gallinger C."/>
            <person name="Pawlowski J."/>
            <person name="Sierra R."/>
            <person name="Euteneuer U."/>
            <person name="Pillet L."/>
            <person name="Moustafa A."/>
            <person name="Platzer M."/>
            <person name="Groth M."/>
            <person name="Szafranski K."/>
            <person name="Schliwa M."/>
        </authorList>
    </citation>
    <scope>NUCLEOTIDE SEQUENCE [LARGE SCALE GENOMIC DNA]</scope>
</reference>
<dbReference type="Proteomes" id="UP000023152">
    <property type="component" value="Unassembled WGS sequence"/>
</dbReference>
<dbReference type="OMA" id="PWMGLER"/>
<comment type="caution">
    <text evidence="2">The sequence shown here is derived from an EMBL/GenBank/DDBJ whole genome shotgun (WGS) entry which is preliminary data.</text>
</comment>